<sequence length="198" mass="22697">MGKITDLLILKEHAECINMHDKEIHSELAASVDVLKKYLIDNYIGKFLKTESGFLYINSIEKVEAFNYCNDRTYSTRVNADLYHIYVQLDKVLISYKERSAFLSFDLTGKPQKHTLADDNFNLDNYCIIGEDEIDVLNDFNHDLLSPGDKVNVVNNFELTEGTVIQFDTETKKIEVGVPDATGKYFKIPSNCLILKRK</sequence>
<evidence type="ECO:0000313" key="1">
    <source>
        <dbReference type="EMBL" id="WQJ53700.1"/>
    </source>
</evidence>
<dbReference type="Proteomes" id="UP001358193">
    <property type="component" value="Segment"/>
</dbReference>
<organism evidence="1 2">
    <name type="scientific">phage Lak_Megaphage_Sonny</name>
    <dbReference type="NCBI Taxonomy" id="3109229"/>
    <lineage>
        <taxon>Viruses</taxon>
        <taxon>Duplodnaviria</taxon>
        <taxon>Heunggongvirae</taxon>
        <taxon>Uroviricota</taxon>
        <taxon>Caudoviricetes</taxon>
        <taxon>Caudoviricetes code 15 clade</taxon>
    </lineage>
</organism>
<proteinExistence type="predicted"/>
<protein>
    <submittedName>
        <fullName evidence="1">Uncharacterized protein</fullName>
    </submittedName>
</protein>
<name>A0ABZ0Z6E9_9CAUD</name>
<accession>A0ABZ0Z6E9</accession>
<dbReference type="EMBL" id="OR769223">
    <property type="protein sequence ID" value="WQJ53700.1"/>
    <property type="molecule type" value="Genomic_DNA"/>
</dbReference>
<keyword evidence="2" id="KW-1185">Reference proteome</keyword>
<evidence type="ECO:0000313" key="2">
    <source>
        <dbReference type="Proteomes" id="UP001358193"/>
    </source>
</evidence>
<reference evidence="1 2" key="1">
    <citation type="submission" date="2023-11" db="EMBL/GenBank/DDBJ databases">
        <authorList>
            <person name="Cook R."/>
            <person name="Crisci M."/>
            <person name="Pye H."/>
            <person name="Adriaenssens E."/>
            <person name="Santini J."/>
        </authorList>
    </citation>
    <scope>NUCLEOTIDE SEQUENCE [LARGE SCALE GENOMIC DNA]</scope>
    <source>
        <strain evidence="1">Lak_Megaphage_Sonny</strain>
    </source>
</reference>